<dbReference type="InterPro" id="IPR032675">
    <property type="entry name" value="LRR_dom_sf"/>
</dbReference>
<sequence>MNNQQQAKSTALIVLPELIDVIAQFLPTNNDMYLLLQAIPVKYLSEALSTLQYLMLMQTKQNINNSNMLYFPIQIEDALWPNLPLTNNKISNDGMAALKKIILLYSSITLDPHRDFDLPLNTNAKITYCCIKSLESMTKILLLHDASNLTLSMNDVLKTIKNRHSLSLWHGVAALPKLERLTVKTSYRSIPRLIEFVAIVKSSKTLKHLLLACEYQMGDDNLALYDRNFVENLCAMSKNLTSLVLKNLTIPASFVSKKFNCPEWLISQKPELLKFKHGKLSGIILNTTEVANVIESIAGMDLIEFGINWNGIERCSANSNIKLLEVLGEMPSLRKLKISGFVLDVQCCELLAKILPRLQVCWLFNNQLDNNCGILAQALTQCTRLHRLSLIHQSLSDESATLIANSIATGSTIRSLDLSSNKIGSLGAIALSYVMPQLDSINLSRNEVGYDGAIAIAKIICHLNHTSLTLDSNPLTKDGANAIISQLILCTNRLQAVSMKHILGVLYEKPLIFVHGVVNDFERQLATFPNYRL</sequence>
<organism evidence="1 2">
    <name type="scientific">Thraustotheca clavata</name>
    <dbReference type="NCBI Taxonomy" id="74557"/>
    <lineage>
        <taxon>Eukaryota</taxon>
        <taxon>Sar</taxon>
        <taxon>Stramenopiles</taxon>
        <taxon>Oomycota</taxon>
        <taxon>Saprolegniomycetes</taxon>
        <taxon>Saprolegniales</taxon>
        <taxon>Achlyaceae</taxon>
        <taxon>Thraustotheca</taxon>
    </lineage>
</organism>
<dbReference type="Pfam" id="PF13516">
    <property type="entry name" value="LRR_6"/>
    <property type="match status" value="2"/>
</dbReference>
<dbReference type="SUPFAM" id="SSF52047">
    <property type="entry name" value="RNI-like"/>
    <property type="match status" value="1"/>
</dbReference>
<dbReference type="GO" id="GO:0005096">
    <property type="term" value="F:GTPase activator activity"/>
    <property type="evidence" value="ECO:0007669"/>
    <property type="project" value="InterPro"/>
</dbReference>
<keyword evidence="2" id="KW-1185">Reference proteome</keyword>
<comment type="caution">
    <text evidence="1">The sequence shown here is derived from an EMBL/GenBank/DDBJ whole genome shotgun (WGS) entry which is preliminary data.</text>
</comment>
<accession>A0A1V9ZQK7</accession>
<dbReference type="GO" id="GO:0005829">
    <property type="term" value="C:cytosol"/>
    <property type="evidence" value="ECO:0007669"/>
    <property type="project" value="TreeGrafter"/>
</dbReference>
<dbReference type="AlphaFoldDB" id="A0A1V9ZQK7"/>
<dbReference type="Gene3D" id="3.80.10.10">
    <property type="entry name" value="Ribonuclease Inhibitor"/>
    <property type="match status" value="1"/>
</dbReference>
<dbReference type="GO" id="GO:0006913">
    <property type="term" value="P:nucleocytoplasmic transport"/>
    <property type="evidence" value="ECO:0007669"/>
    <property type="project" value="TreeGrafter"/>
</dbReference>
<dbReference type="GO" id="GO:0048471">
    <property type="term" value="C:perinuclear region of cytoplasm"/>
    <property type="evidence" value="ECO:0007669"/>
    <property type="project" value="TreeGrafter"/>
</dbReference>
<name>A0A1V9ZQK7_9STRA</name>
<dbReference type="Proteomes" id="UP000243217">
    <property type="component" value="Unassembled WGS sequence"/>
</dbReference>
<dbReference type="EMBL" id="JNBS01001720">
    <property type="protein sequence ID" value="OQS00305.1"/>
    <property type="molecule type" value="Genomic_DNA"/>
</dbReference>
<gene>
    <name evidence="1" type="ORF">THRCLA_06041</name>
</gene>
<dbReference type="InterPro" id="IPR001611">
    <property type="entry name" value="Leu-rich_rpt"/>
</dbReference>
<proteinExistence type="predicted"/>
<dbReference type="GO" id="GO:0005634">
    <property type="term" value="C:nucleus"/>
    <property type="evidence" value="ECO:0007669"/>
    <property type="project" value="TreeGrafter"/>
</dbReference>
<protein>
    <submittedName>
        <fullName evidence="1">Uncharacterized protein</fullName>
    </submittedName>
</protein>
<reference evidence="1 2" key="1">
    <citation type="journal article" date="2014" name="Genome Biol. Evol.">
        <title>The secreted proteins of Achlya hypogyna and Thraustotheca clavata identify the ancestral oomycete secretome and reveal gene acquisitions by horizontal gene transfer.</title>
        <authorList>
            <person name="Misner I."/>
            <person name="Blouin N."/>
            <person name="Leonard G."/>
            <person name="Richards T.A."/>
            <person name="Lane C.E."/>
        </authorList>
    </citation>
    <scope>NUCLEOTIDE SEQUENCE [LARGE SCALE GENOMIC DNA]</scope>
    <source>
        <strain evidence="1 2">ATCC 34112</strain>
    </source>
</reference>
<dbReference type="InterPro" id="IPR027038">
    <property type="entry name" value="RanGap"/>
</dbReference>
<evidence type="ECO:0000313" key="2">
    <source>
        <dbReference type="Proteomes" id="UP000243217"/>
    </source>
</evidence>
<dbReference type="GO" id="GO:0031267">
    <property type="term" value="F:small GTPase binding"/>
    <property type="evidence" value="ECO:0007669"/>
    <property type="project" value="TreeGrafter"/>
</dbReference>
<dbReference type="OrthoDB" id="188902at2759"/>
<dbReference type="PANTHER" id="PTHR24113:SF15">
    <property type="entry name" value="NACHT DOMAIN-CONTAINING PROTEIN"/>
    <property type="match status" value="1"/>
</dbReference>
<dbReference type="PANTHER" id="PTHR24113">
    <property type="entry name" value="RAN GTPASE-ACTIVATING PROTEIN 1"/>
    <property type="match status" value="1"/>
</dbReference>
<evidence type="ECO:0000313" key="1">
    <source>
        <dbReference type="EMBL" id="OQS00305.1"/>
    </source>
</evidence>